<dbReference type="FunFam" id="3.30.70.890:FF:000001">
    <property type="entry name" value="Galactokinase"/>
    <property type="match status" value="1"/>
</dbReference>
<dbReference type="EC" id="2.7.1.6" evidence="10"/>
<dbReference type="eggNOG" id="arCOG01029">
    <property type="taxonomic scope" value="Archaea"/>
</dbReference>
<evidence type="ECO:0000256" key="4">
    <source>
        <dbReference type="ARBA" id="ARBA00022723"/>
    </source>
</evidence>
<dbReference type="Pfam" id="PF08544">
    <property type="entry name" value="GHMP_kinases_C"/>
    <property type="match status" value="1"/>
</dbReference>
<dbReference type="PRINTS" id="PR00473">
    <property type="entry name" value="GALCTOKINASE"/>
</dbReference>
<evidence type="ECO:0000256" key="9">
    <source>
        <dbReference type="ARBA" id="ARBA00023277"/>
    </source>
</evidence>
<comment type="similarity">
    <text evidence="1">Belongs to the GHMP kinase family. GalK subfamily.</text>
</comment>
<dbReference type="Pfam" id="PF10509">
    <property type="entry name" value="GalKase_gal_bdg"/>
    <property type="match status" value="1"/>
</dbReference>
<dbReference type="NCBIfam" id="TIGR00131">
    <property type="entry name" value="gal_kin"/>
    <property type="match status" value="1"/>
</dbReference>
<dbReference type="PANTHER" id="PTHR10457">
    <property type="entry name" value="MEVALONATE KINASE/GALACTOKINASE"/>
    <property type="match status" value="1"/>
</dbReference>
<evidence type="ECO:0000256" key="7">
    <source>
        <dbReference type="ARBA" id="ARBA00022840"/>
    </source>
</evidence>
<keyword evidence="9" id="KW-0119">Carbohydrate metabolism</keyword>
<dbReference type="InterPro" id="IPR014721">
    <property type="entry name" value="Ribsml_uS5_D2-typ_fold_subgr"/>
</dbReference>
<dbReference type="GO" id="GO:0005524">
    <property type="term" value="F:ATP binding"/>
    <property type="evidence" value="ECO:0007669"/>
    <property type="project" value="UniProtKB-UniRule"/>
</dbReference>
<evidence type="ECO:0000256" key="2">
    <source>
        <dbReference type="ARBA" id="ARBA00022490"/>
    </source>
</evidence>
<comment type="caution">
    <text evidence="14">The sequence shown here is derived from an EMBL/GenBank/DDBJ whole genome shotgun (WGS) entry which is preliminary data.</text>
</comment>
<dbReference type="InterPro" id="IPR006204">
    <property type="entry name" value="GHMP_kinase_N_dom"/>
</dbReference>
<dbReference type="Proteomes" id="UP000017840">
    <property type="component" value="Unassembled WGS sequence"/>
</dbReference>
<reference evidence="14 15" key="1">
    <citation type="journal article" date="2013" name="Genome Announc.">
        <title>Draft Genome Sequence of 'Candidatus Halobonum tyrrellensis' Strain G22, Isolated from the Hypersaline Waters of Lake Tyrrell, Australia.</title>
        <authorList>
            <person name="Ugalde J.A."/>
            <person name="Narasingarao P."/>
            <person name="Kuo S."/>
            <person name="Podell S."/>
            <person name="Allen E.E."/>
        </authorList>
    </citation>
    <scope>NUCLEOTIDE SEQUENCE [LARGE SCALE GENOMIC DNA]</scope>
    <source>
        <strain evidence="14 15">G22</strain>
    </source>
</reference>
<sequence>MTTHDDGRAVAETFEARYGAEPAVRSRAPGRVNLVGGHVDYSGGVVLPVAIDRTTVVAARPRDDGVVRAYSARMDESVEASVGDAVDGWAAYVVGTATTLSDEVDRPVGADLAVGGDMILGAGVSSSAALEVAVAGALDSVHELGLSRETLADVCWRAENQEVGMSCGIMDQFASALGRAGHALRIDCRSRDVETIPFDTGTASLLLVDTNVKHELIDSGYNERVRECHEATAILDAETGKRVRSLRDVTPEDVEANREHLDPPLDRRARHVTTEIRRVKEAAEALAADDVERVGALVRESHRSLTDDYEVSCAELDTVVDILDDCEGVYGARMVGGGWGGSVVALVAPGTATRVGERVADEYRAATDIDPGVYAFDIGDGLTVETLSG</sequence>
<evidence type="ECO:0000256" key="1">
    <source>
        <dbReference type="ARBA" id="ARBA00006566"/>
    </source>
</evidence>
<keyword evidence="2" id="KW-0963">Cytoplasm</keyword>
<dbReference type="SUPFAM" id="SSF55060">
    <property type="entry name" value="GHMP Kinase, C-terminal domain"/>
    <property type="match status" value="1"/>
</dbReference>
<keyword evidence="4" id="KW-0479">Metal-binding</keyword>
<dbReference type="SUPFAM" id="SSF54211">
    <property type="entry name" value="Ribosomal protein S5 domain 2-like"/>
    <property type="match status" value="1"/>
</dbReference>
<dbReference type="PRINTS" id="PR00959">
    <property type="entry name" value="MEVGALKINASE"/>
</dbReference>
<dbReference type="InterPro" id="IPR036554">
    <property type="entry name" value="GHMP_kinase_C_sf"/>
</dbReference>
<dbReference type="GO" id="GO:0004335">
    <property type="term" value="F:galactokinase activity"/>
    <property type="evidence" value="ECO:0007669"/>
    <property type="project" value="UniProtKB-UniRule"/>
</dbReference>
<dbReference type="PATRIC" id="fig|1324957.4.peg.2865"/>
<evidence type="ECO:0000259" key="13">
    <source>
        <dbReference type="Pfam" id="PF10509"/>
    </source>
</evidence>
<proteinExistence type="inferred from homology"/>
<feature type="domain" description="GHMP kinase C-terminal" evidence="12">
    <location>
        <begin position="282"/>
        <end position="364"/>
    </location>
</feature>
<evidence type="ECO:0000313" key="14">
    <source>
        <dbReference type="EMBL" id="ESP87419.1"/>
    </source>
</evidence>
<dbReference type="GO" id="GO:0006012">
    <property type="term" value="P:galactose metabolic process"/>
    <property type="evidence" value="ECO:0007669"/>
    <property type="project" value="UniProtKB-UniRule"/>
</dbReference>
<evidence type="ECO:0000256" key="5">
    <source>
        <dbReference type="ARBA" id="ARBA00022741"/>
    </source>
</evidence>
<dbReference type="Gene3D" id="3.30.230.10">
    <property type="match status" value="1"/>
</dbReference>
<dbReference type="InterPro" id="IPR000705">
    <property type="entry name" value="Galactokinase"/>
</dbReference>
<evidence type="ECO:0000256" key="3">
    <source>
        <dbReference type="ARBA" id="ARBA00022679"/>
    </source>
</evidence>
<name>V4HHP2_9EURY</name>
<dbReference type="InterPro" id="IPR020568">
    <property type="entry name" value="Ribosomal_Su5_D2-typ_SF"/>
</dbReference>
<dbReference type="FunFam" id="3.30.230.10:FF:000017">
    <property type="entry name" value="Galactokinase"/>
    <property type="match status" value="1"/>
</dbReference>
<dbReference type="PIRSF" id="PIRSF000530">
    <property type="entry name" value="Galactokinase"/>
    <property type="match status" value="1"/>
</dbReference>
<dbReference type="GO" id="GO:0046872">
    <property type="term" value="F:metal ion binding"/>
    <property type="evidence" value="ECO:0007669"/>
    <property type="project" value="UniProtKB-KW"/>
</dbReference>
<dbReference type="Pfam" id="PF00288">
    <property type="entry name" value="GHMP_kinases_N"/>
    <property type="match status" value="1"/>
</dbReference>
<keyword evidence="15" id="KW-1185">Reference proteome</keyword>
<dbReference type="InterPro" id="IPR019539">
    <property type="entry name" value="GalKase_N"/>
</dbReference>
<feature type="domain" description="Galactokinase N-terminal" evidence="13">
    <location>
        <begin position="12"/>
        <end position="61"/>
    </location>
</feature>
<dbReference type="STRING" id="1324957.K933_14128"/>
<dbReference type="InterPro" id="IPR013750">
    <property type="entry name" value="GHMP_kinase_C_dom"/>
</dbReference>
<keyword evidence="5" id="KW-0547">Nucleotide-binding</keyword>
<feature type="domain" description="GHMP kinase N-terminal" evidence="11">
    <location>
        <begin position="92"/>
        <end position="178"/>
    </location>
</feature>
<evidence type="ECO:0000256" key="8">
    <source>
        <dbReference type="ARBA" id="ARBA00022842"/>
    </source>
</evidence>
<evidence type="ECO:0000256" key="10">
    <source>
        <dbReference type="NCBIfam" id="TIGR00131"/>
    </source>
</evidence>
<dbReference type="GO" id="GO:0005829">
    <property type="term" value="C:cytosol"/>
    <property type="evidence" value="ECO:0007669"/>
    <property type="project" value="TreeGrafter"/>
</dbReference>
<keyword evidence="8" id="KW-0460">Magnesium</keyword>
<dbReference type="AlphaFoldDB" id="V4HHP2"/>
<gene>
    <name evidence="14" type="ORF">K933_14128</name>
</gene>
<dbReference type="OrthoDB" id="116110at2157"/>
<evidence type="ECO:0000256" key="6">
    <source>
        <dbReference type="ARBA" id="ARBA00022777"/>
    </source>
</evidence>
<dbReference type="EMBL" id="ASGZ01000059">
    <property type="protein sequence ID" value="ESP87419.1"/>
    <property type="molecule type" value="Genomic_DNA"/>
</dbReference>
<protein>
    <recommendedName>
        <fullName evidence="10">Galactokinase</fullName>
        <ecNumber evidence="10">2.7.1.6</ecNumber>
    </recommendedName>
</protein>
<evidence type="ECO:0000259" key="12">
    <source>
        <dbReference type="Pfam" id="PF08544"/>
    </source>
</evidence>
<evidence type="ECO:0000259" key="11">
    <source>
        <dbReference type="Pfam" id="PF00288"/>
    </source>
</evidence>
<keyword evidence="3" id="KW-0808">Transferase</keyword>
<dbReference type="Gene3D" id="3.30.70.890">
    <property type="entry name" value="GHMP kinase, C-terminal domain"/>
    <property type="match status" value="1"/>
</dbReference>
<dbReference type="PANTHER" id="PTHR10457:SF7">
    <property type="entry name" value="GALACTOKINASE-RELATED"/>
    <property type="match status" value="1"/>
</dbReference>
<accession>V4HHP2</accession>
<dbReference type="RefSeq" id="WP_023395399.1">
    <property type="nucleotide sequence ID" value="NZ_ASGZ01000059.1"/>
</dbReference>
<organism evidence="14 15">
    <name type="scientific">Candidatus Halobonum tyrrellensis G22</name>
    <dbReference type="NCBI Taxonomy" id="1324957"/>
    <lineage>
        <taxon>Archaea</taxon>
        <taxon>Methanobacteriati</taxon>
        <taxon>Methanobacteriota</taxon>
        <taxon>Stenosarchaea group</taxon>
        <taxon>Halobacteria</taxon>
        <taxon>Halobacteriales</taxon>
        <taxon>Haloferacaceae</taxon>
        <taxon>Candidatus Halobonum</taxon>
    </lineage>
</organism>
<keyword evidence="7" id="KW-0067">ATP-binding</keyword>
<evidence type="ECO:0000313" key="15">
    <source>
        <dbReference type="Proteomes" id="UP000017840"/>
    </source>
</evidence>
<dbReference type="InterPro" id="IPR006206">
    <property type="entry name" value="Mevalonate/galactokinase"/>
</dbReference>
<keyword evidence="6 14" id="KW-0418">Kinase</keyword>